<dbReference type="HAMAP" id="MF_01600">
    <property type="entry name" value="UPF0182"/>
    <property type="match status" value="1"/>
</dbReference>
<feature type="transmembrane region" description="Helical" evidence="5">
    <location>
        <begin position="7"/>
        <end position="26"/>
    </location>
</feature>
<keyword evidence="3 5" id="KW-1133">Transmembrane helix</keyword>
<keyword evidence="1 5" id="KW-1003">Cell membrane</keyword>
<organism evidence="6 7">
    <name type="scientific">Rhizomicrobium electricum</name>
    <dbReference type="NCBI Taxonomy" id="480070"/>
    <lineage>
        <taxon>Bacteria</taxon>
        <taxon>Pseudomonadati</taxon>
        <taxon>Pseudomonadota</taxon>
        <taxon>Alphaproteobacteria</taxon>
        <taxon>Micropepsales</taxon>
        <taxon>Micropepsaceae</taxon>
        <taxon>Rhizomicrobium</taxon>
    </lineage>
</organism>
<dbReference type="InterPro" id="IPR005372">
    <property type="entry name" value="UPF0182"/>
</dbReference>
<evidence type="ECO:0000256" key="3">
    <source>
        <dbReference type="ARBA" id="ARBA00022989"/>
    </source>
</evidence>
<dbReference type="Pfam" id="PF03699">
    <property type="entry name" value="UPF0182"/>
    <property type="match status" value="1"/>
</dbReference>
<dbReference type="Proteomes" id="UP001499951">
    <property type="component" value="Unassembled WGS sequence"/>
</dbReference>
<dbReference type="EMBL" id="BAAADD010000004">
    <property type="protein sequence ID" value="GAA0570297.1"/>
    <property type="molecule type" value="Genomic_DNA"/>
</dbReference>
<reference evidence="6 7" key="1">
    <citation type="journal article" date="2019" name="Int. J. Syst. Evol. Microbiol.">
        <title>The Global Catalogue of Microorganisms (GCM) 10K type strain sequencing project: providing services to taxonomists for standard genome sequencing and annotation.</title>
        <authorList>
            <consortium name="The Broad Institute Genomics Platform"/>
            <consortium name="The Broad Institute Genome Sequencing Center for Infectious Disease"/>
            <person name="Wu L."/>
            <person name="Ma J."/>
        </authorList>
    </citation>
    <scope>NUCLEOTIDE SEQUENCE [LARGE SCALE GENOMIC DNA]</scope>
    <source>
        <strain evidence="6 7">JCM 15089</strain>
    </source>
</reference>
<protein>
    <recommendedName>
        <fullName evidence="5">UPF0182 protein GCM10008942_18890</fullName>
    </recommendedName>
</protein>
<feature type="transmembrane region" description="Helical" evidence="5">
    <location>
        <begin position="284"/>
        <end position="305"/>
    </location>
</feature>
<accession>A0ABN1ENB0</accession>
<feature type="transmembrane region" description="Helical" evidence="5">
    <location>
        <begin position="109"/>
        <end position="128"/>
    </location>
</feature>
<feature type="transmembrane region" description="Helical" evidence="5">
    <location>
        <begin position="173"/>
        <end position="191"/>
    </location>
</feature>
<comment type="similarity">
    <text evidence="5">Belongs to the UPF0182 family.</text>
</comment>
<dbReference type="PANTHER" id="PTHR39344:SF1">
    <property type="entry name" value="UPF0182 PROTEIN SLL1060"/>
    <property type="match status" value="1"/>
</dbReference>
<proteinExistence type="inferred from homology"/>
<evidence type="ECO:0000256" key="1">
    <source>
        <dbReference type="ARBA" id="ARBA00022475"/>
    </source>
</evidence>
<keyword evidence="2 5" id="KW-0812">Transmembrane</keyword>
<evidence type="ECO:0000313" key="6">
    <source>
        <dbReference type="EMBL" id="GAA0570297.1"/>
    </source>
</evidence>
<keyword evidence="7" id="KW-1185">Reference proteome</keyword>
<gene>
    <name evidence="6" type="ORF">GCM10008942_18890</name>
</gene>
<evidence type="ECO:0000313" key="7">
    <source>
        <dbReference type="Proteomes" id="UP001499951"/>
    </source>
</evidence>
<dbReference type="PANTHER" id="PTHR39344">
    <property type="entry name" value="UPF0182 PROTEIN SLL1060"/>
    <property type="match status" value="1"/>
</dbReference>
<dbReference type="RefSeq" id="WP_208393611.1">
    <property type="nucleotide sequence ID" value="NZ_BAAADD010000004.1"/>
</dbReference>
<name>A0ABN1ENB0_9PROT</name>
<evidence type="ECO:0000256" key="2">
    <source>
        <dbReference type="ARBA" id="ARBA00022692"/>
    </source>
</evidence>
<sequence>MTPRNRILAIVVGAIFLALILLRLAASFLVDWAWFASLGFAGVFWTTVNAKIVVFLAAFVPTAAILYANAAIAQRLSGFRPNLHAVSSPWNSIEGLTPPVLLERLYRSFPWRILIVVVSLVVALLIAASELGNWSVALRYIYQVPYGQTDPLFGMDIGFYLFSLPAYVALKNWLLFTITVGGIMAAVLYWVHGAILFDQQRRYIAPVAVAHGSVLLGAWLLVKAGDYWLQRFQVVYGDNGAVVGASYTDVHLQIPILWALTILAIAGAVVSFANLRGHSLKNPALVAVALMAVSVVVAPLMTGLYERVYVKPNQLQFEAPYIARNIAMTREAYGLNNIQEKPFVADENLTAAAISANRPTIDNIRLWDVKPLLASYSQLQEIRTYYKFSDADVDRYMLDGKYQQVMTTAREFDSSQLPQSAQTWVNLHVLYTHGNGVVMSPVTKTEVGGLPALYVKDIPPVSDGGPKITEPRIYFGEATDNYILVKSSTPEFDYPKGDNNVYAAYRGRDGVAIGGLGNRLLFSWYFGDINILLSKYVTPESRLVFRRNIQQRITEIAPFLTLDHDPYIVVSGGKLYWMQDAYTTSDVFPYSKPADSGMGNYVRNSVKVVVDAYEGTVTYYLADARDPLVKTYARIYPGLFQPLAAMPSDLKRHIRYPEDFFAVQAQMYASYHMDSPEVFFSREDQWQFPRKPSADDDTGESKMEPYFINMRLPGAKDTEFVLMLPMVPRQKENMIAWLAARCDPEHYGKLIVYTFPKDKLIYGPFQINALISQNTEVSQQITLWNQSGSRVIHGNLLVVPIDNSVLYVMPLYLRAASGQLPELKRVIAVYNNKVVMEETLGQTLAKLFRAPEGSLDIDRPPSAAETGPAQAAAGAVLAAVPAGSAKAALEHYNKAIAKLKAGDWAGFGAELDAMKPLLEDLNKAKPAAAK</sequence>
<feature type="transmembrane region" description="Helical" evidence="5">
    <location>
        <begin position="203"/>
        <end position="222"/>
    </location>
</feature>
<feature type="transmembrane region" description="Helical" evidence="5">
    <location>
        <begin position="53"/>
        <end position="73"/>
    </location>
</feature>
<feature type="transmembrane region" description="Helical" evidence="5">
    <location>
        <begin position="256"/>
        <end position="275"/>
    </location>
</feature>
<evidence type="ECO:0000256" key="4">
    <source>
        <dbReference type="ARBA" id="ARBA00023136"/>
    </source>
</evidence>
<comment type="subcellular location">
    <subcellularLocation>
        <location evidence="5">Cell membrane</location>
        <topology evidence="5">Multi-pass membrane protein</topology>
    </subcellularLocation>
</comment>
<keyword evidence="4 5" id="KW-0472">Membrane</keyword>
<evidence type="ECO:0000256" key="5">
    <source>
        <dbReference type="HAMAP-Rule" id="MF_01600"/>
    </source>
</evidence>
<comment type="caution">
    <text evidence="6">The sequence shown here is derived from an EMBL/GenBank/DDBJ whole genome shotgun (WGS) entry which is preliminary data.</text>
</comment>